<dbReference type="AlphaFoldDB" id="A0A0S4UXG8"/>
<evidence type="ECO:0000313" key="5">
    <source>
        <dbReference type="EMBL" id="CUV62726.1"/>
    </source>
</evidence>
<gene>
    <name evidence="5" type="ORF">RD1301_v1_2590010</name>
    <name evidence="1" type="ORF">RUN1744_v1_490010</name>
    <name evidence="2" type="ORF">RUN1985_v1_10144</name>
    <name evidence="3" type="ORF">TD1301_v1_3430010</name>
    <name evidence="4" type="ORF">TF3108_v1_1160010</name>
</gene>
<evidence type="ECO:0000313" key="3">
    <source>
        <dbReference type="EMBL" id="CUV37443.1"/>
    </source>
</evidence>
<name>A0A0S4UXG8_RALSL</name>
<evidence type="ECO:0000313" key="4">
    <source>
        <dbReference type="EMBL" id="CUV42300.1"/>
    </source>
</evidence>
<sequence>MVPESALPYHFGDPMPDVPHRTRVLERA</sequence>
<evidence type="ECO:0000313" key="1">
    <source>
        <dbReference type="EMBL" id="CUV23799.1"/>
    </source>
</evidence>
<dbReference type="EMBL" id="LN899822">
    <property type="protein sequence ID" value="CUV62726.1"/>
    <property type="molecule type" value="Genomic_DNA"/>
</dbReference>
<dbReference type="EMBL" id="LN899825">
    <property type="protein sequence ID" value="CUV37443.1"/>
    <property type="molecule type" value="Genomic_DNA"/>
</dbReference>
<organism evidence="2">
    <name type="scientific">Ralstonia solanacearum</name>
    <name type="common">Pseudomonas solanacearum</name>
    <dbReference type="NCBI Taxonomy" id="305"/>
    <lineage>
        <taxon>Bacteria</taxon>
        <taxon>Pseudomonadati</taxon>
        <taxon>Pseudomonadota</taxon>
        <taxon>Betaproteobacteria</taxon>
        <taxon>Burkholderiales</taxon>
        <taxon>Burkholderiaceae</taxon>
        <taxon>Ralstonia</taxon>
        <taxon>Ralstonia solanacearum species complex</taxon>
    </lineage>
</organism>
<reference evidence="2" key="1">
    <citation type="submission" date="2015-10" db="EMBL/GenBank/DDBJ databases">
        <authorList>
            <person name="Gilbert D.G."/>
        </authorList>
    </citation>
    <scope>NUCLEOTIDE SEQUENCE</scope>
    <source>
        <strain evidence="2">Phyl III-seqv23</strain>
    </source>
</reference>
<proteinExistence type="predicted"/>
<evidence type="ECO:0000313" key="2">
    <source>
        <dbReference type="EMBL" id="CUV26946.1"/>
    </source>
</evidence>
<accession>A0A0S4UXG8</accession>
<dbReference type="EMBL" id="LN899826">
    <property type="protein sequence ID" value="CUV42300.1"/>
    <property type="molecule type" value="Genomic_DNA"/>
</dbReference>
<dbReference type="EMBL" id="LN899823">
    <property type="protein sequence ID" value="CUV23799.1"/>
    <property type="molecule type" value="Genomic_DNA"/>
</dbReference>
<dbReference type="EMBL" id="LN899824">
    <property type="protein sequence ID" value="CUV26946.1"/>
    <property type="molecule type" value="Genomic_DNA"/>
</dbReference>
<protein>
    <submittedName>
        <fullName evidence="2">Uncharacterized protein</fullName>
    </submittedName>
</protein>